<dbReference type="InterPro" id="IPR036291">
    <property type="entry name" value="NAD(P)-bd_dom_sf"/>
</dbReference>
<gene>
    <name evidence="4" type="ORF">H4W29_006415</name>
</gene>
<dbReference type="InterPro" id="IPR057326">
    <property type="entry name" value="KR_dom"/>
</dbReference>
<dbReference type="Proteomes" id="UP000620262">
    <property type="component" value="Unassembled WGS sequence"/>
</dbReference>
<sequence>MADLAQLLASIKIPDLAGKAVLITGASTGIGAAVARAFAAQGAKVGVHYNSSREPAEKLADEIRAAGGTVHLVHGDVSREGETERVVEETAKTFGHLDGLINNAGGMLGRKPTSEYTDEHYEKVMNLNARSVLAATRAAHPWLKKQGGFIINTTSIAARNGGGNGAILYAASKGFVSTITHGHAKEFVADRIRVNAVAPGVIATPFHERYTNDEQMELQRKSIPMGFVGTSEDCVGAYLFLASPTLSGYITGQIIEVNGGQLMP</sequence>
<dbReference type="Gene3D" id="3.40.50.720">
    <property type="entry name" value="NAD(P)-binding Rossmann-like Domain"/>
    <property type="match status" value="1"/>
</dbReference>
<keyword evidence="2 4" id="KW-0560">Oxidoreductase</keyword>
<dbReference type="PANTHER" id="PTHR43639:SF1">
    <property type="entry name" value="SHORT-CHAIN DEHYDROGENASE_REDUCTASE FAMILY PROTEIN"/>
    <property type="match status" value="1"/>
</dbReference>
<dbReference type="SUPFAM" id="SSF51735">
    <property type="entry name" value="NAD(P)-binding Rossmann-fold domains"/>
    <property type="match status" value="1"/>
</dbReference>
<comment type="similarity">
    <text evidence="1">Belongs to the short-chain dehydrogenases/reductases (SDR) family.</text>
</comment>
<dbReference type="PRINTS" id="PR00080">
    <property type="entry name" value="SDRFAMILY"/>
</dbReference>
<keyword evidence="5" id="KW-1185">Reference proteome</keyword>
<dbReference type="PRINTS" id="PR00081">
    <property type="entry name" value="GDHRDH"/>
</dbReference>
<dbReference type="EMBL" id="JADBEC010000002">
    <property type="protein sequence ID" value="MBE1509170.1"/>
    <property type="molecule type" value="Genomic_DNA"/>
</dbReference>
<name>A0ABR9J1D0_RHIVS</name>
<accession>A0ABR9J1D0</accession>
<dbReference type="InterPro" id="IPR020904">
    <property type="entry name" value="Sc_DH/Rdtase_CS"/>
</dbReference>
<evidence type="ECO:0000259" key="3">
    <source>
        <dbReference type="SMART" id="SM00822"/>
    </source>
</evidence>
<evidence type="ECO:0000313" key="4">
    <source>
        <dbReference type="EMBL" id="MBE1509170.1"/>
    </source>
</evidence>
<evidence type="ECO:0000256" key="1">
    <source>
        <dbReference type="ARBA" id="ARBA00006484"/>
    </source>
</evidence>
<dbReference type="PANTHER" id="PTHR43639">
    <property type="entry name" value="OXIDOREDUCTASE, SHORT-CHAIN DEHYDROGENASE/REDUCTASE FAMILY (AFU_ORTHOLOGUE AFUA_5G02870)"/>
    <property type="match status" value="1"/>
</dbReference>
<dbReference type="GO" id="GO:0004316">
    <property type="term" value="F:3-oxoacyl-[acyl-carrier-protein] reductase (NADPH) activity"/>
    <property type="evidence" value="ECO:0007669"/>
    <property type="project" value="UniProtKB-EC"/>
</dbReference>
<evidence type="ECO:0000313" key="5">
    <source>
        <dbReference type="Proteomes" id="UP000620262"/>
    </source>
</evidence>
<dbReference type="SMART" id="SM00822">
    <property type="entry name" value="PKS_KR"/>
    <property type="match status" value="1"/>
</dbReference>
<dbReference type="InterPro" id="IPR002347">
    <property type="entry name" value="SDR_fam"/>
</dbReference>
<dbReference type="PROSITE" id="PS00061">
    <property type="entry name" value="ADH_SHORT"/>
    <property type="match status" value="1"/>
</dbReference>
<dbReference type="CDD" id="cd05233">
    <property type="entry name" value="SDR_c"/>
    <property type="match status" value="1"/>
</dbReference>
<organism evidence="4 5">
    <name type="scientific">Rhizobium viscosum</name>
    <name type="common">Arthrobacter viscosus</name>
    <dbReference type="NCBI Taxonomy" id="1673"/>
    <lineage>
        <taxon>Bacteria</taxon>
        <taxon>Pseudomonadati</taxon>
        <taxon>Pseudomonadota</taxon>
        <taxon>Alphaproteobacteria</taxon>
        <taxon>Hyphomicrobiales</taxon>
        <taxon>Rhizobiaceae</taxon>
        <taxon>Rhizobium/Agrobacterium group</taxon>
        <taxon>Rhizobium</taxon>
    </lineage>
</organism>
<dbReference type="EC" id="1.1.1.100" evidence="4"/>
<evidence type="ECO:0000256" key="2">
    <source>
        <dbReference type="ARBA" id="ARBA00023002"/>
    </source>
</evidence>
<comment type="caution">
    <text evidence="4">The sequence shown here is derived from an EMBL/GenBank/DDBJ whole genome shotgun (WGS) entry which is preliminary data.</text>
</comment>
<dbReference type="Pfam" id="PF13561">
    <property type="entry name" value="adh_short_C2"/>
    <property type="match status" value="1"/>
</dbReference>
<reference evidence="4 5" key="1">
    <citation type="submission" date="2020-10" db="EMBL/GenBank/DDBJ databases">
        <title>Sequencing the genomes of 1000 actinobacteria strains.</title>
        <authorList>
            <person name="Klenk H.-P."/>
        </authorList>
    </citation>
    <scope>NUCLEOTIDE SEQUENCE [LARGE SCALE GENOMIC DNA]</scope>
    <source>
        <strain evidence="4 5">DSM 7307</strain>
    </source>
</reference>
<proteinExistence type="inferred from homology"/>
<feature type="domain" description="Ketoreductase" evidence="3">
    <location>
        <begin position="19"/>
        <end position="195"/>
    </location>
</feature>
<dbReference type="RefSeq" id="WP_192732666.1">
    <property type="nucleotide sequence ID" value="NZ_BAAAVL010000004.1"/>
</dbReference>
<protein>
    <submittedName>
        <fullName evidence="4">3-oxoacyl-[acyl-carrier protein] reductase</fullName>
        <ecNumber evidence="4">1.1.1.100</ecNumber>
    </submittedName>
</protein>